<evidence type="ECO:0000256" key="1">
    <source>
        <dbReference type="ARBA" id="ARBA00004571"/>
    </source>
</evidence>
<dbReference type="PANTHER" id="PTHR30069:SF8">
    <property type="entry name" value="TONB-DEPENDENT SIDEROPHORE RECEPTOR PROTEIN"/>
    <property type="match status" value="1"/>
</dbReference>
<reference evidence="16 17" key="1">
    <citation type="submission" date="2019-01" db="EMBL/GenBank/DDBJ databases">
        <title>Comparative genomic analysis identifies haemin-independent Haemophilus haemolyticus: a formal re-classification of Haemophilus intermedius.</title>
        <authorList>
            <person name="Harris T.M."/>
            <person name="Price E.P."/>
            <person name="Sarovich D.S."/>
            <person name="Norskov-Lauritsen N."/>
            <person name="Beissbarth J."/>
            <person name="Chang A.B."/>
            <person name="Smith-Vaughan H.C."/>
        </authorList>
    </citation>
    <scope>NUCLEOTIDE SEQUENCE [LARGE SCALE GENOMIC DNA]</scope>
    <source>
        <strain evidence="16 17">PN24</strain>
    </source>
</reference>
<feature type="compositionally biased region" description="Basic and acidic residues" evidence="12">
    <location>
        <begin position="668"/>
        <end position="681"/>
    </location>
</feature>
<dbReference type="Gene3D" id="2.40.170.20">
    <property type="entry name" value="TonB-dependent receptor, beta-barrel domain"/>
    <property type="match status" value="1"/>
</dbReference>
<dbReference type="SUPFAM" id="SSF56935">
    <property type="entry name" value="Porins"/>
    <property type="match status" value="1"/>
</dbReference>
<keyword evidence="9 10" id="KW-0998">Cell outer membrane</keyword>
<feature type="compositionally biased region" description="Polar residues" evidence="12">
    <location>
        <begin position="73"/>
        <end position="82"/>
    </location>
</feature>
<evidence type="ECO:0000256" key="4">
    <source>
        <dbReference type="ARBA" id="ARBA00022452"/>
    </source>
</evidence>
<feature type="signal peptide" evidence="13">
    <location>
        <begin position="1"/>
        <end position="21"/>
    </location>
</feature>
<dbReference type="Pfam" id="PF07715">
    <property type="entry name" value="Plug"/>
    <property type="match status" value="1"/>
</dbReference>
<accession>A0A502JLM7</accession>
<dbReference type="PANTHER" id="PTHR30069">
    <property type="entry name" value="TONB-DEPENDENT OUTER MEMBRANE RECEPTOR"/>
    <property type="match status" value="1"/>
</dbReference>
<dbReference type="EMBL" id="SDPK01000012">
    <property type="protein sequence ID" value="TPH00532.1"/>
    <property type="molecule type" value="Genomic_DNA"/>
</dbReference>
<dbReference type="InterPro" id="IPR012910">
    <property type="entry name" value="Plug_dom"/>
</dbReference>
<sequence>MKKTKFALLPLSVFIATVSYANQTESLDEIKITAENQVKQSLGSSLVTAKDLEKRPATNDVSEVLRTMPGVNLTGNSSTGQRGNKRQIDIRGMGPENTLILVDGKPVTSRNAERYGVRGERNSRGDSNWVPVEAIEKIEVLRGPSAARYGSGAMGGVVNIITKPVTNDLHGSLSYYTNQPEDSDEGATNRVGFNLSGALIKDVLQFRLYGNWNKTQADEVGINGDPAIAGREGVRNKDINGRLVWNINEKNKLTLDSGFSRQGNIYNGDTQNSNQYGLVSKETKKPVATTALADSNAETARLYRQNYALTYEGKFDHFDNKTYIAFDKTKNSRLPEGLAGGPEGSYTSTTGFTDSILKNTRFSSEFYIPFTLGVEHMVTLGFEGTHSTLDDKQSMTQNLGEKVIFVTDANGKRNRIVKKDPTESFPGITKNRGGYSSQTEWAIFLEDNISVNDKLILTPSARYDYNSYSGSNVSGGLNFLYAVTDNVNVKGGIARAYKAPNLYQTNPNYLLYTRGQGCPKAGDYACYFQGNEDLKPETSWNKEIGVEYNKDGYLASLTYFRNDYRNKIVPSDKLIGVTSNKNEVYQWSNANRALVEGLEGNLTLPLIENKLSWVNNFTYMHKTKNKDTGNPLSIVPKYTLNSSLSYQITDSLDAMLTYTQYGKQKSRKNPENRMENGDDKNINQLADSDDISSYAVWGLSAGYNWKDTISIRVGVSNLFDKRIYRSSSSKNYNAHTYNEPGRAYYATVKYTF</sequence>
<dbReference type="NCBIfam" id="NF010051">
    <property type="entry name" value="PRK13528.1"/>
    <property type="match status" value="1"/>
</dbReference>
<proteinExistence type="inferred from homology"/>
<evidence type="ECO:0000256" key="2">
    <source>
        <dbReference type="ARBA" id="ARBA00009810"/>
    </source>
</evidence>
<evidence type="ECO:0000259" key="14">
    <source>
        <dbReference type="Pfam" id="PF00593"/>
    </source>
</evidence>
<evidence type="ECO:0000256" key="3">
    <source>
        <dbReference type="ARBA" id="ARBA00022448"/>
    </source>
</evidence>
<keyword evidence="4 10" id="KW-1134">Transmembrane beta strand</keyword>
<feature type="domain" description="TonB-dependent receptor-like beta-barrel" evidence="14">
    <location>
        <begin position="245"/>
        <end position="718"/>
    </location>
</feature>
<comment type="similarity">
    <text evidence="2 10 11">Belongs to the TonB-dependent receptor family.</text>
</comment>
<dbReference type="InterPro" id="IPR039426">
    <property type="entry name" value="TonB-dep_rcpt-like"/>
</dbReference>
<dbReference type="InterPro" id="IPR037066">
    <property type="entry name" value="Plug_dom_sf"/>
</dbReference>
<dbReference type="InterPro" id="IPR010105">
    <property type="entry name" value="TonB_sidphr_rcpt"/>
</dbReference>
<feature type="domain" description="TonB-dependent receptor plug" evidence="15">
    <location>
        <begin position="45"/>
        <end position="157"/>
    </location>
</feature>
<evidence type="ECO:0000256" key="9">
    <source>
        <dbReference type="ARBA" id="ARBA00023237"/>
    </source>
</evidence>
<evidence type="ECO:0000256" key="13">
    <source>
        <dbReference type="SAM" id="SignalP"/>
    </source>
</evidence>
<gene>
    <name evidence="16" type="ORF">EUX55_03330</name>
</gene>
<keyword evidence="13" id="KW-0732">Signal</keyword>
<dbReference type="Proteomes" id="UP000317926">
    <property type="component" value="Unassembled WGS sequence"/>
</dbReference>
<dbReference type="PROSITE" id="PS52016">
    <property type="entry name" value="TONB_DEPENDENT_REC_3"/>
    <property type="match status" value="1"/>
</dbReference>
<evidence type="ECO:0000256" key="10">
    <source>
        <dbReference type="PROSITE-ProRule" id="PRU01360"/>
    </source>
</evidence>
<keyword evidence="8 16" id="KW-0675">Receptor</keyword>
<keyword evidence="7 10" id="KW-0472">Membrane</keyword>
<comment type="caution">
    <text evidence="16">The sequence shown here is derived from an EMBL/GenBank/DDBJ whole genome shotgun (WGS) entry which is preliminary data.</text>
</comment>
<evidence type="ECO:0000313" key="16">
    <source>
        <dbReference type="EMBL" id="TPH00532.1"/>
    </source>
</evidence>
<evidence type="ECO:0000313" key="17">
    <source>
        <dbReference type="Proteomes" id="UP000317926"/>
    </source>
</evidence>
<evidence type="ECO:0000256" key="8">
    <source>
        <dbReference type="ARBA" id="ARBA00023170"/>
    </source>
</evidence>
<dbReference type="Pfam" id="PF00593">
    <property type="entry name" value="TonB_dep_Rec_b-barrel"/>
    <property type="match status" value="1"/>
</dbReference>
<evidence type="ECO:0000256" key="6">
    <source>
        <dbReference type="ARBA" id="ARBA00023077"/>
    </source>
</evidence>
<organism evidence="16 17">
    <name type="scientific">Haemophilus haemolyticus</name>
    <dbReference type="NCBI Taxonomy" id="726"/>
    <lineage>
        <taxon>Bacteria</taxon>
        <taxon>Pseudomonadati</taxon>
        <taxon>Pseudomonadota</taxon>
        <taxon>Gammaproteobacteria</taxon>
        <taxon>Pasteurellales</taxon>
        <taxon>Pasteurellaceae</taxon>
        <taxon>Haemophilus</taxon>
    </lineage>
</organism>
<evidence type="ECO:0000259" key="15">
    <source>
        <dbReference type="Pfam" id="PF07715"/>
    </source>
</evidence>
<keyword evidence="6 11" id="KW-0798">TonB box</keyword>
<dbReference type="GO" id="GO:0044718">
    <property type="term" value="P:siderophore transmembrane transport"/>
    <property type="evidence" value="ECO:0007669"/>
    <property type="project" value="TreeGrafter"/>
</dbReference>
<dbReference type="GO" id="GO:0015344">
    <property type="term" value="F:siderophore uptake transmembrane transporter activity"/>
    <property type="evidence" value="ECO:0007669"/>
    <property type="project" value="TreeGrafter"/>
</dbReference>
<dbReference type="Gene3D" id="2.170.130.10">
    <property type="entry name" value="TonB-dependent receptor, plug domain"/>
    <property type="match status" value="1"/>
</dbReference>
<evidence type="ECO:0000256" key="11">
    <source>
        <dbReference type="RuleBase" id="RU003357"/>
    </source>
</evidence>
<dbReference type="GO" id="GO:0009279">
    <property type="term" value="C:cell outer membrane"/>
    <property type="evidence" value="ECO:0007669"/>
    <property type="project" value="UniProtKB-SubCell"/>
</dbReference>
<protein>
    <submittedName>
        <fullName evidence="16">TonB-dependent siderophore receptor</fullName>
    </submittedName>
</protein>
<dbReference type="GO" id="GO:0038023">
    <property type="term" value="F:signaling receptor activity"/>
    <property type="evidence" value="ECO:0007669"/>
    <property type="project" value="InterPro"/>
</dbReference>
<dbReference type="NCBIfam" id="NF010048">
    <property type="entry name" value="PRK13524.1"/>
    <property type="match status" value="1"/>
</dbReference>
<feature type="chain" id="PRO_5021330890" evidence="13">
    <location>
        <begin position="22"/>
        <end position="752"/>
    </location>
</feature>
<feature type="region of interest" description="Disordered" evidence="12">
    <location>
        <begin position="663"/>
        <end position="682"/>
    </location>
</feature>
<dbReference type="AlphaFoldDB" id="A0A502JLM7"/>
<comment type="subcellular location">
    <subcellularLocation>
        <location evidence="1 10">Cell outer membrane</location>
        <topology evidence="1 10">Multi-pass membrane protein</topology>
    </subcellularLocation>
</comment>
<evidence type="ECO:0000256" key="7">
    <source>
        <dbReference type="ARBA" id="ARBA00023136"/>
    </source>
</evidence>
<dbReference type="InterPro" id="IPR058134">
    <property type="entry name" value="PirA/FepA/PfeA"/>
</dbReference>
<dbReference type="NCBIfam" id="TIGR01783">
    <property type="entry name" value="TonB-siderophor"/>
    <property type="match status" value="1"/>
</dbReference>
<keyword evidence="3 10" id="KW-0813">Transport</keyword>
<feature type="region of interest" description="Disordered" evidence="12">
    <location>
        <begin position="69"/>
        <end position="89"/>
    </location>
</feature>
<evidence type="ECO:0000256" key="12">
    <source>
        <dbReference type="SAM" id="MobiDB-lite"/>
    </source>
</evidence>
<keyword evidence="5 10" id="KW-0812">Transmembrane</keyword>
<dbReference type="InterPro" id="IPR036942">
    <property type="entry name" value="Beta-barrel_TonB_sf"/>
</dbReference>
<evidence type="ECO:0000256" key="5">
    <source>
        <dbReference type="ARBA" id="ARBA00022692"/>
    </source>
</evidence>
<dbReference type="InterPro" id="IPR000531">
    <property type="entry name" value="Beta-barrel_TonB"/>
</dbReference>
<name>A0A502JLM7_HAEHA</name>
<dbReference type="RefSeq" id="WP_140519010.1">
    <property type="nucleotide sequence ID" value="NZ_JACBKC010000012.1"/>
</dbReference>
<dbReference type="CDD" id="cd01347">
    <property type="entry name" value="ligand_gated_channel"/>
    <property type="match status" value="1"/>
</dbReference>